<keyword evidence="1" id="KW-0472">Membrane</keyword>
<dbReference type="Proteomes" id="UP001603978">
    <property type="component" value="Unassembled WGS sequence"/>
</dbReference>
<feature type="transmembrane region" description="Helical" evidence="1">
    <location>
        <begin position="20"/>
        <end position="40"/>
    </location>
</feature>
<keyword evidence="1" id="KW-0812">Transmembrane</keyword>
<feature type="transmembrane region" description="Helical" evidence="1">
    <location>
        <begin position="97"/>
        <end position="122"/>
    </location>
</feature>
<reference evidence="2 3" key="1">
    <citation type="submission" date="2024-10" db="EMBL/GenBank/DDBJ databases">
        <authorList>
            <person name="Topkara A.R."/>
            <person name="Saygin H."/>
        </authorList>
    </citation>
    <scope>NUCLEOTIDE SEQUENCE [LARGE SCALE GENOMIC DNA]</scope>
    <source>
        <strain evidence="2 3">M3C6</strain>
    </source>
</reference>
<comment type="caution">
    <text evidence="2">The sequence shown here is derived from an EMBL/GenBank/DDBJ whole genome shotgun (WGS) entry which is preliminary data.</text>
</comment>
<feature type="transmembrane region" description="Helical" evidence="1">
    <location>
        <begin position="52"/>
        <end position="77"/>
    </location>
</feature>
<name>A0ABW7A680_9ACTN</name>
<evidence type="ECO:0000313" key="3">
    <source>
        <dbReference type="Proteomes" id="UP001603978"/>
    </source>
</evidence>
<dbReference type="RefSeq" id="WP_393162568.1">
    <property type="nucleotide sequence ID" value="NZ_JBICRM010000003.1"/>
</dbReference>
<organism evidence="2 3">
    <name type="scientific">Nonomuraea marmarensis</name>
    <dbReference type="NCBI Taxonomy" id="3351344"/>
    <lineage>
        <taxon>Bacteria</taxon>
        <taxon>Bacillati</taxon>
        <taxon>Actinomycetota</taxon>
        <taxon>Actinomycetes</taxon>
        <taxon>Streptosporangiales</taxon>
        <taxon>Streptosporangiaceae</taxon>
        <taxon>Nonomuraea</taxon>
    </lineage>
</organism>
<dbReference type="EMBL" id="JBICRM010000003">
    <property type="protein sequence ID" value="MFG1702629.1"/>
    <property type="molecule type" value="Genomic_DNA"/>
</dbReference>
<sequence>MTSEDVATVRGGYLAMELTVSYVIVPLAFAALVTGVVQALGTPWGLLRHYWVLVKLLLTVVATVVLLAETKTISAMAEYASSDADPRALPGSLPHSVGGLVVLLTITMLSVVKPQGLTPYGWRKQQQRRKKSDKRMVATG</sequence>
<keyword evidence="1" id="KW-1133">Transmembrane helix</keyword>
<gene>
    <name evidence="2" type="ORF">ACFLIM_05495</name>
</gene>
<evidence type="ECO:0000313" key="2">
    <source>
        <dbReference type="EMBL" id="MFG1702629.1"/>
    </source>
</evidence>
<accession>A0ABW7A680</accession>
<keyword evidence="3" id="KW-1185">Reference proteome</keyword>
<evidence type="ECO:0000256" key="1">
    <source>
        <dbReference type="SAM" id="Phobius"/>
    </source>
</evidence>
<proteinExistence type="predicted"/>
<protein>
    <submittedName>
        <fullName evidence="2">Uncharacterized protein</fullName>
    </submittedName>
</protein>